<evidence type="ECO:0000256" key="1">
    <source>
        <dbReference type="ARBA" id="ARBA00004514"/>
    </source>
</evidence>
<dbReference type="SMART" id="SM01393">
    <property type="entry name" value="Ribosomal_L32e"/>
    <property type="match status" value="1"/>
</dbReference>
<organism evidence="8 9">
    <name type="scientific">Tupaia chinensis</name>
    <name type="common">Chinese tree shrew</name>
    <name type="synonym">Tupaia belangeri chinensis</name>
    <dbReference type="NCBI Taxonomy" id="246437"/>
    <lineage>
        <taxon>Eukaryota</taxon>
        <taxon>Metazoa</taxon>
        <taxon>Chordata</taxon>
        <taxon>Craniata</taxon>
        <taxon>Vertebrata</taxon>
        <taxon>Euteleostomi</taxon>
        <taxon>Mammalia</taxon>
        <taxon>Eutheria</taxon>
        <taxon>Euarchontoglires</taxon>
        <taxon>Scandentia</taxon>
        <taxon>Tupaiidae</taxon>
        <taxon>Tupaia</taxon>
    </lineage>
</organism>
<dbReference type="EMBL" id="KB364611">
    <property type="protein sequence ID" value="ELV12271.1"/>
    <property type="molecule type" value="Genomic_DNA"/>
</dbReference>
<comment type="subcellular location">
    <subcellularLocation>
        <location evidence="1">Cytoplasm</location>
        <location evidence="1">Cytosol</location>
    </subcellularLocation>
</comment>
<dbReference type="Pfam" id="PF01655">
    <property type="entry name" value="Ribosomal_L32e"/>
    <property type="match status" value="1"/>
</dbReference>
<dbReference type="PANTHER" id="PTHR23413:SF1">
    <property type="entry name" value="RIBOSOMAL PROTEIN L32"/>
    <property type="match status" value="1"/>
</dbReference>
<keyword evidence="5" id="KW-0687">Ribonucleoprotein</keyword>
<evidence type="ECO:0000313" key="9">
    <source>
        <dbReference type="Proteomes" id="UP000011518"/>
    </source>
</evidence>
<dbReference type="InterPro" id="IPR025307">
    <property type="entry name" value="FIIND_dom"/>
</dbReference>
<dbReference type="InParanoid" id="L8YD24"/>
<dbReference type="STRING" id="246437.L8YD24"/>
<comment type="similarity">
    <text evidence="2">Belongs to the eukaryotic ribosomal protein eL32 family.</text>
</comment>
<sequence length="201" mass="23263">MGGCNWHGNLEQALVNPKIVKKRAKKFIRHQSDRYVKIKCNGQKPRGIDNRVQRKFKGQIFMPNISYGSSKKTKHILPGNFRKFLVLKVKELEVLLMCREQVNSSLLQVAHFKEEGMAIDDEEKKFQFVQIRKPPPLTPLYVGSRYTVSSSMQLEIIPEVSNPDVLPLTRLRRHTRNTYREDFRAFPGAGRIGVWQKVCGI</sequence>
<evidence type="ECO:0000313" key="8">
    <source>
        <dbReference type="EMBL" id="ELV12271.1"/>
    </source>
</evidence>
<keyword evidence="4 8" id="KW-0689">Ribosomal protein</keyword>
<dbReference type="Pfam" id="PF23679">
    <property type="entry name" value="UPA-FIIND"/>
    <property type="match status" value="1"/>
</dbReference>
<dbReference type="eggNOG" id="ENOG502S4A4">
    <property type="taxonomic scope" value="Eukaryota"/>
</dbReference>
<dbReference type="SUPFAM" id="SSF52042">
    <property type="entry name" value="Ribosomal protein L32e"/>
    <property type="match status" value="1"/>
</dbReference>
<dbReference type="PANTHER" id="PTHR23413">
    <property type="entry name" value="60S RIBOSOMAL PROTEIN L32 AND DNA-DIRECTED RNA POLYMERASE II, SUBUNIT N"/>
    <property type="match status" value="1"/>
</dbReference>
<evidence type="ECO:0000256" key="3">
    <source>
        <dbReference type="ARBA" id="ARBA00022490"/>
    </source>
</evidence>
<dbReference type="GO" id="GO:0003735">
    <property type="term" value="F:structural constituent of ribosome"/>
    <property type="evidence" value="ECO:0007669"/>
    <property type="project" value="InterPro"/>
</dbReference>
<dbReference type="GO" id="GO:0022625">
    <property type="term" value="C:cytosolic large ribosomal subunit"/>
    <property type="evidence" value="ECO:0007669"/>
    <property type="project" value="TreeGrafter"/>
</dbReference>
<reference evidence="9" key="1">
    <citation type="submission" date="2012-07" db="EMBL/GenBank/DDBJ databases">
        <title>Genome of the Chinese tree shrew, a rising model animal genetically related to primates.</title>
        <authorList>
            <person name="Zhang G."/>
            <person name="Fan Y."/>
            <person name="Yao Y."/>
            <person name="Huang Z."/>
        </authorList>
    </citation>
    <scope>NUCLEOTIDE SEQUENCE [LARGE SCALE GENOMIC DNA]</scope>
</reference>
<accession>L8YD24</accession>
<dbReference type="GO" id="GO:0006412">
    <property type="term" value="P:translation"/>
    <property type="evidence" value="ECO:0007669"/>
    <property type="project" value="InterPro"/>
</dbReference>
<reference evidence="9" key="2">
    <citation type="journal article" date="2013" name="Nat. Commun.">
        <title>Genome of the Chinese tree shrew.</title>
        <authorList>
            <person name="Fan Y."/>
            <person name="Huang Z.Y."/>
            <person name="Cao C.C."/>
            <person name="Chen C.S."/>
            <person name="Chen Y.X."/>
            <person name="Fan D.D."/>
            <person name="He J."/>
            <person name="Hou H.L."/>
            <person name="Hu L."/>
            <person name="Hu X.T."/>
            <person name="Jiang X.T."/>
            <person name="Lai R."/>
            <person name="Lang Y.S."/>
            <person name="Liang B."/>
            <person name="Liao S.G."/>
            <person name="Mu D."/>
            <person name="Ma Y.Y."/>
            <person name="Niu Y.Y."/>
            <person name="Sun X.Q."/>
            <person name="Xia J.Q."/>
            <person name="Xiao J."/>
            <person name="Xiong Z.Q."/>
            <person name="Xu L."/>
            <person name="Yang L."/>
            <person name="Zhang Y."/>
            <person name="Zhao W."/>
            <person name="Zhao X.D."/>
            <person name="Zheng Y.T."/>
            <person name="Zhou J.M."/>
            <person name="Zhu Y.B."/>
            <person name="Zhang G.J."/>
            <person name="Wang J."/>
            <person name="Yao Y.G."/>
        </authorList>
    </citation>
    <scope>NUCLEOTIDE SEQUENCE [LARGE SCALE GENOMIC DNA]</scope>
</reference>
<dbReference type="Proteomes" id="UP000011518">
    <property type="component" value="Unassembled WGS sequence"/>
</dbReference>
<evidence type="ECO:0000259" key="7">
    <source>
        <dbReference type="Pfam" id="PF23679"/>
    </source>
</evidence>
<dbReference type="InterPro" id="IPR001515">
    <property type="entry name" value="Ribosomal_eL32"/>
</dbReference>
<keyword evidence="9" id="KW-1185">Reference proteome</keyword>
<keyword evidence="3" id="KW-0963">Cytoplasm</keyword>
<dbReference type="AlphaFoldDB" id="L8YD24"/>
<protein>
    <recommendedName>
        <fullName evidence="6">60S ribosomal protein L32</fullName>
    </recommendedName>
</protein>
<gene>
    <name evidence="8" type="ORF">TREES_T100003561</name>
</gene>
<proteinExistence type="inferred from homology"/>
<name>L8YD24_TUPCH</name>
<feature type="domain" description="FIIND" evidence="7">
    <location>
        <begin position="118"/>
        <end position="160"/>
    </location>
</feature>
<evidence type="ECO:0000256" key="5">
    <source>
        <dbReference type="ARBA" id="ARBA00023274"/>
    </source>
</evidence>
<evidence type="ECO:0000256" key="2">
    <source>
        <dbReference type="ARBA" id="ARBA00008431"/>
    </source>
</evidence>
<evidence type="ECO:0000256" key="6">
    <source>
        <dbReference type="ARBA" id="ARBA00035335"/>
    </source>
</evidence>
<evidence type="ECO:0000256" key="4">
    <source>
        <dbReference type="ARBA" id="ARBA00022980"/>
    </source>
</evidence>
<dbReference type="InterPro" id="IPR036351">
    <property type="entry name" value="Ribosomal_eL32_sf"/>
</dbReference>